<name>A0A2P6QCH2_ROSCH</name>
<evidence type="ECO:0000313" key="2">
    <source>
        <dbReference type="Proteomes" id="UP000238479"/>
    </source>
</evidence>
<evidence type="ECO:0000313" key="1">
    <source>
        <dbReference type="EMBL" id="PRQ31862.1"/>
    </source>
</evidence>
<dbReference type="EMBL" id="PDCK01000043">
    <property type="protein sequence ID" value="PRQ31862.1"/>
    <property type="molecule type" value="Genomic_DNA"/>
</dbReference>
<proteinExistence type="predicted"/>
<sequence length="84" mass="9721">MVEKHGKSNCCSTSLLFLVWVFEEVKNKTCSWYFMVMGKMKKQSSSVYGTGMANFLGTGKMKNRVLLLFLAAEYGYWSQEQNWL</sequence>
<protein>
    <submittedName>
        <fullName evidence="1">Uncharacterized protein</fullName>
    </submittedName>
</protein>
<organism evidence="1 2">
    <name type="scientific">Rosa chinensis</name>
    <name type="common">China rose</name>
    <dbReference type="NCBI Taxonomy" id="74649"/>
    <lineage>
        <taxon>Eukaryota</taxon>
        <taxon>Viridiplantae</taxon>
        <taxon>Streptophyta</taxon>
        <taxon>Embryophyta</taxon>
        <taxon>Tracheophyta</taxon>
        <taxon>Spermatophyta</taxon>
        <taxon>Magnoliopsida</taxon>
        <taxon>eudicotyledons</taxon>
        <taxon>Gunneridae</taxon>
        <taxon>Pentapetalae</taxon>
        <taxon>rosids</taxon>
        <taxon>fabids</taxon>
        <taxon>Rosales</taxon>
        <taxon>Rosaceae</taxon>
        <taxon>Rosoideae</taxon>
        <taxon>Rosoideae incertae sedis</taxon>
        <taxon>Rosa</taxon>
    </lineage>
</organism>
<keyword evidence="2" id="KW-1185">Reference proteome</keyword>
<dbReference type="AlphaFoldDB" id="A0A2P6QCH2"/>
<accession>A0A2P6QCH2</accession>
<gene>
    <name evidence="1" type="ORF">RchiOBHm_Chr5g0040101</name>
</gene>
<reference evidence="1 2" key="1">
    <citation type="journal article" date="2018" name="Nat. Genet.">
        <title>The Rosa genome provides new insights in the design of modern roses.</title>
        <authorList>
            <person name="Bendahmane M."/>
        </authorList>
    </citation>
    <scope>NUCLEOTIDE SEQUENCE [LARGE SCALE GENOMIC DNA]</scope>
    <source>
        <strain evidence="2">cv. Old Blush</strain>
    </source>
</reference>
<dbReference type="Gramene" id="PRQ31862">
    <property type="protein sequence ID" value="PRQ31862"/>
    <property type="gene ID" value="RchiOBHm_Chr5g0040101"/>
</dbReference>
<comment type="caution">
    <text evidence="1">The sequence shown here is derived from an EMBL/GenBank/DDBJ whole genome shotgun (WGS) entry which is preliminary data.</text>
</comment>
<dbReference type="Proteomes" id="UP000238479">
    <property type="component" value="Chromosome 5"/>
</dbReference>